<dbReference type="AlphaFoldDB" id="A0A8B6X2E5"/>
<keyword evidence="3" id="KW-0597">Phosphoprotein</keyword>
<dbReference type="Pfam" id="PF02518">
    <property type="entry name" value="HATPase_c"/>
    <property type="match status" value="1"/>
</dbReference>
<dbReference type="SMART" id="SM00388">
    <property type="entry name" value="HisKA"/>
    <property type="match status" value="1"/>
</dbReference>
<evidence type="ECO:0000256" key="6">
    <source>
        <dbReference type="ARBA" id="ARBA00023012"/>
    </source>
</evidence>
<evidence type="ECO:0000256" key="1">
    <source>
        <dbReference type="ARBA" id="ARBA00000085"/>
    </source>
</evidence>
<evidence type="ECO:0000259" key="7">
    <source>
        <dbReference type="PROSITE" id="PS50109"/>
    </source>
</evidence>
<dbReference type="PRINTS" id="PR00344">
    <property type="entry name" value="BCTRLSENSOR"/>
</dbReference>
<feature type="domain" description="Histidine kinase" evidence="7">
    <location>
        <begin position="333"/>
        <end position="551"/>
    </location>
</feature>
<name>A0A8B6X2E5_9BURK</name>
<dbReference type="Pfam" id="PF00512">
    <property type="entry name" value="HisKA"/>
    <property type="match status" value="1"/>
</dbReference>
<dbReference type="SMART" id="SM00387">
    <property type="entry name" value="HATPase_c"/>
    <property type="match status" value="1"/>
</dbReference>
<protein>
    <recommendedName>
        <fullName evidence="2">histidine kinase</fullName>
        <ecNumber evidence="2">2.7.13.3</ecNumber>
    </recommendedName>
</protein>
<dbReference type="Gene3D" id="1.10.287.130">
    <property type="match status" value="1"/>
</dbReference>
<evidence type="ECO:0000256" key="3">
    <source>
        <dbReference type="ARBA" id="ARBA00022553"/>
    </source>
</evidence>
<evidence type="ECO:0000256" key="5">
    <source>
        <dbReference type="ARBA" id="ARBA00022777"/>
    </source>
</evidence>
<dbReference type="Gene3D" id="3.30.450.40">
    <property type="match status" value="1"/>
</dbReference>
<dbReference type="InterPro" id="IPR003018">
    <property type="entry name" value="GAF"/>
</dbReference>
<reference evidence="9" key="6">
    <citation type="journal article" date="2007" name="Annu. Rev. Genet.">
        <title>Specificity in two-component signal transduction pathways.</title>
        <authorList>
            <person name="Laub M.T."/>
            <person name="Goulian M."/>
        </authorList>
    </citation>
    <scope>NUCLEOTIDE SEQUENCE</scope>
</reference>
<dbReference type="PANTHER" id="PTHR43711:SF1">
    <property type="entry name" value="HISTIDINE KINASE 1"/>
    <property type="match status" value="1"/>
</dbReference>
<dbReference type="InterPro" id="IPR050736">
    <property type="entry name" value="Sensor_HK_Regulatory"/>
</dbReference>
<evidence type="ECO:0000313" key="9">
    <source>
        <dbReference type="RefSeq" id="WP_028310826.1"/>
    </source>
</evidence>
<evidence type="ECO:0000256" key="4">
    <source>
        <dbReference type="ARBA" id="ARBA00022679"/>
    </source>
</evidence>
<proteinExistence type="predicted"/>
<keyword evidence="5 9" id="KW-0418">Kinase</keyword>
<reference evidence="9" key="2">
    <citation type="journal article" date="1999" name="Curr. Biol.">
        <title>Signal transduction: Gyrating protein kinases.</title>
        <authorList>
            <person name="Stock J."/>
        </authorList>
    </citation>
    <scope>NUCLEOTIDE SEQUENCE</scope>
</reference>
<dbReference type="OrthoDB" id="9806704at2"/>
<reference evidence="9" key="7">
    <citation type="submission" date="2025-08" db="UniProtKB">
        <authorList>
            <consortium name="RefSeq"/>
        </authorList>
    </citation>
    <scope>IDENTIFICATION</scope>
</reference>
<dbReference type="SUPFAM" id="SSF55781">
    <property type="entry name" value="GAF domain-like"/>
    <property type="match status" value="1"/>
</dbReference>
<keyword evidence="8" id="KW-1185">Reference proteome</keyword>
<reference evidence="9" key="3">
    <citation type="journal article" date="2000" name="Annu. Rev. Biochem.">
        <title>Two-component signal transduction.</title>
        <authorList>
            <person name="Stock A.M."/>
            <person name="Robinson V.L."/>
            <person name="Goudreau P.N."/>
        </authorList>
    </citation>
    <scope>NUCLEOTIDE SEQUENCE</scope>
</reference>
<reference evidence="9" key="5">
    <citation type="journal article" date="2001" name="Trends Biochem. Sci.">
        <title>Histidine kinases and response regulator proteins in two-component signaling systems.</title>
        <authorList>
            <person name="West A.H."/>
            <person name="Stock A.M."/>
        </authorList>
    </citation>
    <scope>NUCLEOTIDE SEQUENCE</scope>
</reference>
<dbReference type="InterPro" id="IPR003594">
    <property type="entry name" value="HATPase_dom"/>
</dbReference>
<accession>A0A8B6X2E5</accession>
<dbReference type="InterPro" id="IPR005467">
    <property type="entry name" value="His_kinase_dom"/>
</dbReference>
<organism evidence="8 9">
    <name type="scientific">Derxia gummosa DSM 723</name>
    <dbReference type="NCBI Taxonomy" id="1121388"/>
    <lineage>
        <taxon>Bacteria</taxon>
        <taxon>Pseudomonadati</taxon>
        <taxon>Pseudomonadota</taxon>
        <taxon>Betaproteobacteria</taxon>
        <taxon>Burkholderiales</taxon>
        <taxon>Alcaligenaceae</taxon>
        <taxon>Derxia</taxon>
    </lineage>
</organism>
<reference evidence="9" key="1">
    <citation type="journal article" date="1994" name="Trends Genet.">
        <title>Protein histidine kinases and signal transduction in prokaryotes and eukaryotes.</title>
        <authorList>
            <person name="Alex L.A."/>
            <person name="Simon M.I."/>
        </authorList>
    </citation>
    <scope>NUCLEOTIDE SEQUENCE</scope>
</reference>
<keyword evidence="4" id="KW-0808">Transferase</keyword>
<dbReference type="InterPro" id="IPR036097">
    <property type="entry name" value="HisK_dim/P_sf"/>
</dbReference>
<dbReference type="CDD" id="cd00082">
    <property type="entry name" value="HisKA"/>
    <property type="match status" value="1"/>
</dbReference>
<comment type="catalytic activity">
    <reaction evidence="1">
        <text>ATP + protein L-histidine = ADP + protein N-phospho-L-histidine.</text>
        <dbReference type="EC" id="2.7.13.3"/>
    </reaction>
</comment>
<reference evidence="9" key="4">
    <citation type="journal article" date="2001" name="J. Bacteriol.">
        <title>Keeping signals straight in phosphorelay signal transduction.</title>
        <authorList>
            <person name="Hoch J.A."/>
            <person name="Varughese K.I."/>
        </authorList>
    </citation>
    <scope>NUCLEOTIDE SEQUENCE</scope>
</reference>
<dbReference type="SUPFAM" id="SSF55874">
    <property type="entry name" value="ATPase domain of HSP90 chaperone/DNA topoisomerase II/histidine kinase"/>
    <property type="match status" value="1"/>
</dbReference>
<dbReference type="RefSeq" id="WP_028310826.1">
    <property type="nucleotide sequence ID" value="NZ_AXWS01000008.1"/>
</dbReference>
<dbReference type="InterPro" id="IPR004358">
    <property type="entry name" value="Sig_transdc_His_kin-like_C"/>
</dbReference>
<dbReference type="PANTHER" id="PTHR43711">
    <property type="entry name" value="TWO-COMPONENT HISTIDINE KINASE"/>
    <property type="match status" value="1"/>
</dbReference>
<dbReference type="PROSITE" id="PS50109">
    <property type="entry name" value="HIS_KIN"/>
    <property type="match status" value="1"/>
</dbReference>
<dbReference type="Proteomes" id="UP000675920">
    <property type="component" value="Unplaced"/>
</dbReference>
<dbReference type="EC" id="2.7.13.3" evidence="2"/>
<dbReference type="GO" id="GO:0000155">
    <property type="term" value="F:phosphorelay sensor kinase activity"/>
    <property type="evidence" value="ECO:0007669"/>
    <property type="project" value="InterPro"/>
</dbReference>
<sequence length="551" mass="58765">MLMPALTSPEVQRLRALHALDLHDREPDPVLDSLAALAAAVAGCPIGAVTLVDQHQIWFAAHTGGRPAPLPREQGFCELTIDSTDLVEIRDTAIDARCANPAGHAAERAAHAAVERAAGGQAADPAHPSRPRFYAGIALRLGGHAVGALCVLAHEPRALDAAARQRLRQIARTASLHLHELQRLRELELSERRLLDFACASGDSLFECDAKLELTWGGYGNVGSHGVMLATGDSLAAEPLLDVFGEPRGDGLTLGAMLDGGGAFRQLRFLRGGRYVELSAIALPTPDGRLRGWRGVAHDCTATVEAARASRAQEQVLREAETRNRLRAELLSRVSHELRTPLSAMSGFVELMRKDPVDAPAPRHRPWLDQIASAARHLGRIVDDLLGLSRLHLRPESEPRAPMPLEPVLRRCLDLARVEAERHGATLLPPELDAGARVLANDRAVAQVVINLLSNAIRFNRAGGTVRLSLTRAAGACTIEVADDGPGIAPALRPRLFQPFDRLGAEHGTVAGTGLGLVIARGLVEAMNGALDLVWPDGGGTVARITLPAAA</sequence>
<dbReference type="SMART" id="SM00065">
    <property type="entry name" value="GAF"/>
    <property type="match status" value="1"/>
</dbReference>
<dbReference type="Gene3D" id="3.30.565.10">
    <property type="entry name" value="Histidine kinase-like ATPase, C-terminal domain"/>
    <property type="match status" value="1"/>
</dbReference>
<dbReference type="InterPro" id="IPR036890">
    <property type="entry name" value="HATPase_C_sf"/>
</dbReference>
<dbReference type="CDD" id="cd00075">
    <property type="entry name" value="HATPase"/>
    <property type="match status" value="1"/>
</dbReference>
<dbReference type="InterPro" id="IPR029016">
    <property type="entry name" value="GAF-like_dom_sf"/>
</dbReference>
<dbReference type="InterPro" id="IPR003661">
    <property type="entry name" value="HisK_dim/P_dom"/>
</dbReference>
<evidence type="ECO:0000256" key="2">
    <source>
        <dbReference type="ARBA" id="ARBA00012438"/>
    </source>
</evidence>
<evidence type="ECO:0000313" key="8">
    <source>
        <dbReference type="Proteomes" id="UP000675920"/>
    </source>
</evidence>
<dbReference type="SUPFAM" id="SSF47384">
    <property type="entry name" value="Homodimeric domain of signal transducing histidine kinase"/>
    <property type="match status" value="1"/>
</dbReference>
<keyword evidence="6" id="KW-0902">Two-component regulatory system</keyword>